<feature type="domain" description="TonB-dependent receptor plug" evidence="16">
    <location>
        <begin position="51"/>
        <end position="158"/>
    </location>
</feature>
<name>A0A6N8FB80_9GAMM</name>
<evidence type="ECO:0000313" key="17">
    <source>
        <dbReference type="EMBL" id="MUH72769.1"/>
    </source>
</evidence>
<evidence type="ECO:0000256" key="5">
    <source>
        <dbReference type="ARBA" id="ARBA00022692"/>
    </source>
</evidence>
<keyword evidence="9 17" id="KW-0675">Receptor</keyword>
<dbReference type="Gene3D" id="2.170.130.10">
    <property type="entry name" value="TonB-dependent receptor, plug domain"/>
    <property type="match status" value="1"/>
</dbReference>
<evidence type="ECO:0000256" key="12">
    <source>
        <dbReference type="PROSITE-ProRule" id="PRU10143"/>
    </source>
</evidence>
<dbReference type="Proteomes" id="UP000439994">
    <property type="component" value="Unassembled WGS sequence"/>
</dbReference>
<evidence type="ECO:0000256" key="6">
    <source>
        <dbReference type="ARBA" id="ARBA00022729"/>
    </source>
</evidence>
<keyword evidence="5 11" id="KW-0812">Transmembrane</keyword>
<evidence type="ECO:0000256" key="13">
    <source>
        <dbReference type="PROSITE-ProRule" id="PRU10144"/>
    </source>
</evidence>
<dbReference type="InterPro" id="IPR010917">
    <property type="entry name" value="TonB_rcpt_CS"/>
</dbReference>
<comment type="caution">
    <text evidence="17">The sequence shown here is derived from an EMBL/GenBank/DDBJ whole genome shotgun (WGS) entry which is preliminary data.</text>
</comment>
<dbReference type="NCBIfam" id="TIGR01786">
    <property type="entry name" value="TonB-hemlactrns"/>
    <property type="match status" value="1"/>
</dbReference>
<feature type="chain" id="PRO_5026950259" evidence="14">
    <location>
        <begin position="26"/>
        <end position="702"/>
    </location>
</feature>
<gene>
    <name evidence="17" type="ORF">GNP35_09865</name>
</gene>
<evidence type="ECO:0000256" key="7">
    <source>
        <dbReference type="ARBA" id="ARBA00023077"/>
    </source>
</evidence>
<protein>
    <submittedName>
        <fullName evidence="17">TonB-dependent hemoglobin/transferrin/lactoferrin family receptor</fullName>
    </submittedName>
</protein>
<sequence>MNKITSHVSAVSLAVVASLSGTVSANTDAPSKEFEGDTIVVSATRSEQSLGDVPASVSVVDASDIEKFVFTDLGNLFKYDPSITATGQSGEAQTLNVRGMGGNRLVYVKDGRRVNDGYAGGGGFLVGRGYFDTDSVAQVEVAKGAASSLYGSDALAGIVVITTKDPSALLASNDFYADLNIGYDSSNKQLKLGTTVAADLNNWKTSAALTSRKGEETQNFAETIPGFDSDALSILLKTENELTSNSNIKFVFDRYEQTYEQTNSVNLDTTTDKNTSTAISAEYFSSLETSFYDQVRLLGYVSQYEQGSDQSRASSRGYTDFNDYRFEQDIWGLQAQFDKTIETSGSNHSLTYGIEFDQYNTERPRYKTRVLADGTVDFTDQQQKAFPGADTDLLGVYVQDQINFSDSPISLIAALRFDSYQMSAKDNALYDGSEFKDVDEQAISPKLAATFKLNNVVNLYAQYMQGFKIPPHDQAYQSHGVEPFYQILPNADLEAEESESIEVGMKINTDDVKVSLAFFDSSFENFINTQIVKTEPTYIPGVNKAFYQYQNIDSVSIDGWELSASYWMNDQWSAKLNLADTSGKNDETGNALTSISPLSGSLLVTHYQDNWQHTLALRAAKAMTDVETNGEGEKTAQSSGYGVLDWYSQVELDQWRVSMGISNLLDKEYVDYQSIAGQSEQATYEQYTQPGRSLSINVNYAF</sequence>
<keyword evidence="6 14" id="KW-0732">Signal</keyword>
<evidence type="ECO:0000259" key="16">
    <source>
        <dbReference type="Pfam" id="PF07715"/>
    </source>
</evidence>
<comment type="similarity">
    <text evidence="2">Belongs to the TonB-dependent receptor family. Hemoglobin/haptoglobin binding protein subfamily.</text>
</comment>
<keyword evidence="7 12" id="KW-0798">TonB box</keyword>
<dbReference type="PANTHER" id="PTHR30069">
    <property type="entry name" value="TONB-DEPENDENT OUTER MEMBRANE RECEPTOR"/>
    <property type="match status" value="1"/>
</dbReference>
<dbReference type="InterPro" id="IPR010949">
    <property type="entry name" value="TonB_Hb/transfer/lactofer_rcpt"/>
</dbReference>
<dbReference type="EMBL" id="WOCD01000003">
    <property type="protein sequence ID" value="MUH72769.1"/>
    <property type="molecule type" value="Genomic_DNA"/>
</dbReference>
<dbReference type="Pfam" id="PF00593">
    <property type="entry name" value="TonB_dep_Rec_b-barrel"/>
    <property type="match status" value="1"/>
</dbReference>
<dbReference type="SUPFAM" id="SSF56935">
    <property type="entry name" value="Porins"/>
    <property type="match status" value="1"/>
</dbReference>
<accession>A0A6N8FB80</accession>
<feature type="short sequence motif" description="TonB box" evidence="12">
    <location>
        <begin position="38"/>
        <end position="44"/>
    </location>
</feature>
<dbReference type="InterPro" id="IPR010916">
    <property type="entry name" value="TonB_box_CS"/>
</dbReference>
<dbReference type="PROSITE" id="PS00430">
    <property type="entry name" value="TONB_DEPENDENT_REC_1"/>
    <property type="match status" value="1"/>
</dbReference>
<dbReference type="Gene3D" id="2.40.170.20">
    <property type="entry name" value="TonB-dependent receptor, beta-barrel domain"/>
    <property type="match status" value="1"/>
</dbReference>
<dbReference type="CDD" id="cd01347">
    <property type="entry name" value="ligand_gated_channel"/>
    <property type="match status" value="1"/>
</dbReference>
<dbReference type="PROSITE" id="PS52016">
    <property type="entry name" value="TONB_DEPENDENT_REC_3"/>
    <property type="match status" value="1"/>
</dbReference>
<dbReference type="GO" id="GO:0015232">
    <property type="term" value="F:heme transmembrane transporter activity"/>
    <property type="evidence" value="ECO:0007669"/>
    <property type="project" value="InterPro"/>
</dbReference>
<keyword evidence="3 11" id="KW-0813">Transport</keyword>
<dbReference type="InterPro" id="IPR037066">
    <property type="entry name" value="Plug_dom_sf"/>
</dbReference>
<keyword evidence="10 11" id="KW-0998">Cell outer membrane</keyword>
<dbReference type="OrthoDB" id="9764669at2"/>
<dbReference type="InterPro" id="IPR039426">
    <property type="entry name" value="TonB-dep_rcpt-like"/>
</dbReference>
<dbReference type="InterPro" id="IPR000531">
    <property type="entry name" value="Beta-barrel_TonB"/>
</dbReference>
<evidence type="ECO:0000256" key="8">
    <source>
        <dbReference type="ARBA" id="ARBA00023136"/>
    </source>
</evidence>
<evidence type="ECO:0000259" key="15">
    <source>
        <dbReference type="Pfam" id="PF00593"/>
    </source>
</evidence>
<keyword evidence="18" id="KW-1185">Reference proteome</keyword>
<dbReference type="InterPro" id="IPR036942">
    <property type="entry name" value="Beta-barrel_TonB_sf"/>
</dbReference>
<dbReference type="AlphaFoldDB" id="A0A6N8FB80"/>
<feature type="short sequence motif" description="TonB C-terminal box" evidence="13">
    <location>
        <begin position="685"/>
        <end position="702"/>
    </location>
</feature>
<dbReference type="InterPro" id="IPR011276">
    <property type="entry name" value="TonB_haem/Hb_rcpt"/>
</dbReference>
<evidence type="ECO:0000256" key="3">
    <source>
        <dbReference type="ARBA" id="ARBA00022448"/>
    </source>
</evidence>
<dbReference type="PROSITE" id="PS01156">
    <property type="entry name" value="TONB_DEPENDENT_REC_2"/>
    <property type="match status" value="1"/>
</dbReference>
<comment type="subcellular location">
    <subcellularLocation>
        <location evidence="1 11">Cell outer membrane</location>
        <topology evidence="1 11">Multi-pass membrane protein</topology>
    </subcellularLocation>
</comment>
<dbReference type="GO" id="GO:0015344">
    <property type="term" value="F:siderophore uptake transmembrane transporter activity"/>
    <property type="evidence" value="ECO:0007669"/>
    <property type="project" value="TreeGrafter"/>
</dbReference>
<keyword evidence="8 11" id="KW-0472">Membrane</keyword>
<evidence type="ECO:0000256" key="9">
    <source>
        <dbReference type="ARBA" id="ARBA00023170"/>
    </source>
</evidence>
<dbReference type="InterPro" id="IPR012910">
    <property type="entry name" value="Plug_dom"/>
</dbReference>
<proteinExistence type="inferred from homology"/>
<dbReference type="Pfam" id="PF07715">
    <property type="entry name" value="Plug"/>
    <property type="match status" value="1"/>
</dbReference>
<evidence type="ECO:0000256" key="1">
    <source>
        <dbReference type="ARBA" id="ARBA00004571"/>
    </source>
</evidence>
<evidence type="ECO:0000256" key="11">
    <source>
        <dbReference type="PROSITE-ProRule" id="PRU01360"/>
    </source>
</evidence>
<dbReference type="GO" id="GO:0044718">
    <property type="term" value="P:siderophore transmembrane transport"/>
    <property type="evidence" value="ECO:0007669"/>
    <property type="project" value="TreeGrafter"/>
</dbReference>
<evidence type="ECO:0000256" key="10">
    <source>
        <dbReference type="ARBA" id="ARBA00023237"/>
    </source>
</evidence>
<feature type="domain" description="TonB-dependent receptor-like beta-barrel" evidence="15">
    <location>
        <begin position="246"/>
        <end position="664"/>
    </location>
</feature>
<evidence type="ECO:0000313" key="18">
    <source>
        <dbReference type="Proteomes" id="UP000439994"/>
    </source>
</evidence>
<evidence type="ECO:0000256" key="4">
    <source>
        <dbReference type="ARBA" id="ARBA00022452"/>
    </source>
</evidence>
<reference evidence="17 18" key="1">
    <citation type="submission" date="2019-11" db="EMBL/GenBank/DDBJ databases">
        <title>P. haliotis isolates from Z. marina roots.</title>
        <authorList>
            <person name="Cohen M."/>
            <person name="Jospin G."/>
            <person name="Eisen J.A."/>
            <person name="Coil D.A."/>
        </authorList>
    </citation>
    <scope>NUCLEOTIDE SEQUENCE [LARGE SCALE GENOMIC DNA]</scope>
    <source>
        <strain evidence="17 18">UCD-MCMsp1aY</strain>
    </source>
</reference>
<dbReference type="PANTHER" id="PTHR30069:SF29">
    <property type="entry name" value="HEMOGLOBIN AND HEMOGLOBIN-HAPTOGLOBIN-BINDING PROTEIN 1-RELATED"/>
    <property type="match status" value="1"/>
</dbReference>
<feature type="signal peptide" evidence="14">
    <location>
        <begin position="1"/>
        <end position="25"/>
    </location>
</feature>
<dbReference type="GO" id="GO:0009279">
    <property type="term" value="C:cell outer membrane"/>
    <property type="evidence" value="ECO:0007669"/>
    <property type="project" value="UniProtKB-SubCell"/>
</dbReference>
<evidence type="ECO:0000256" key="14">
    <source>
        <dbReference type="SAM" id="SignalP"/>
    </source>
</evidence>
<keyword evidence="4 11" id="KW-1134">Transmembrane beta strand</keyword>
<evidence type="ECO:0000256" key="2">
    <source>
        <dbReference type="ARBA" id="ARBA00008143"/>
    </source>
</evidence>
<dbReference type="NCBIfam" id="TIGR01785">
    <property type="entry name" value="TonB-hemin"/>
    <property type="match status" value="1"/>
</dbReference>
<organism evidence="17 18">
    <name type="scientific">Psychrosphaera haliotis</name>
    <dbReference type="NCBI Taxonomy" id="555083"/>
    <lineage>
        <taxon>Bacteria</taxon>
        <taxon>Pseudomonadati</taxon>
        <taxon>Pseudomonadota</taxon>
        <taxon>Gammaproteobacteria</taxon>
        <taxon>Alteromonadales</taxon>
        <taxon>Pseudoalteromonadaceae</taxon>
        <taxon>Psychrosphaera</taxon>
    </lineage>
</organism>
<dbReference type="RefSeq" id="WP_155695921.1">
    <property type="nucleotide sequence ID" value="NZ_WOCD01000003.1"/>
</dbReference>